<sequence length="464" mass="54329">MRKTDTLKKLESWDKLPTVCMKYLSLIFSIFLFITSFIDKSSSTSEYIIVRGTEWIPLILKEILIIPNIDIFVHGAPDIYYDIYTWTIPVADINRLKASIFLFCIALIMPRFYFKNHPYVMSFVRFFYFIDSFYIFHTAIDHAQHINEQLQINNATYLWIVAIVIATIDLLIRLLQNGFFATMKKYISIYAKNIRFVLLIISIIIFLTCFFLLDIGKDPGATITIHGEKWLMYETPPLIYRFYPMIESIFLFCIAFVMPKYYFKNHPYVMSFTRFFYFVVSFFLIVFFINSIQHEIAITLNITFETLSALYLFCFIFACAIAMIDLLIRLSRNVKDPREAKGFISKMSAYLSLFIPLLTCLLFPNCVFGYCYWLGLMGLPGQDTFIQPTDAYYLSFVINYALPISDEKILKSISAINTNTLLRIIEIIHITIYRIIDLTIIAVAIKTIHELIEIKDKNIEEKTN</sequence>
<proteinExistence type="predicted"/>
<dbReference type="Proteomes" id="UP000223777">
    <property type="component" value="Unassembled WGS sequence"/>
</dbReference>
<protein>
    <submittedName>
        <fullName evidence="2">Uncharacterized protein</fullName>
    </submittedName>
</protein>
<feature type="transmembrane region" description="Helical" evidence="1">
    <location>
        <begin position="308"/>
        <end position="328"/>
    </location>
</feature>
<feature type="transmembrane region" description="Helical" evidence="1">
    <location>
        <begin position="96"/>
        <end position="114"/>
    </location>
</feature>
<feature type="transmembrane region" description="Helical" evidence="1">
    <location>
        <begin position="20"/>
        <end position="38"/>
    </location>
</feature>
<feature type="transmembrane region" description="Helical" evidence="1">
    <location>
        <begin position="156"/>
        <end position="175"/>
    </location>
</feature>
<keyword evidence="1" id="KW-0472">Membrane</keyword>
<organism evidence="2 3">
    <name type="scientific">Bacillus cereus</name>
    <dbReference type="NCBI Taxonomy" id="1396"/>
    <lineage>
        <taxon>Bacteria</taxon>
        <taxon>Bacillati</taxon>
        <taxon>Bacillota</taxon>
        <taxon>Bacilli</taxon>
        <taxon>Bacillales</taxon>
        <taxon>Bacillaceae</taxon>
        <taxon>Bacillus</taxon>
        <taxon>Bacillus cereus group</taxon>
    </lineage>
</organism>
<feature type="transmembrane region" description="Helical" evidence="1">
    <location>
        <begin position="275"/>
        <end position="296"/>
    </location>
</feature>
<evidence type="ECO:0000256" key="1">
    <source>
        <dbReference type="SAM" id="Phobius"/>
    </source>
</evidence>
<keyword evidence="1" id="KW-0812">Transmembrane</keyword>
<name>A0A2B9PSL7_BACCE</name>
<dbReference type="RefSeq" id="WP_098765285.1">
    <property type="nucleotide sequence ID" value="NZ_NUIL01000024.1"/>
</dbReference>
<feature type="transmembrane region" description="Helical" evidence="1">
    <location>
        <begin position="126"/>
        <end position="144"/>
    </location>
</feature>
<dbReference type="EMBL" id="NUIL01000024">
    <property type="protein sequence ID" value="PGO26402.1"/>
    <property type="molecule type" value="Genomic_DNA"/>
</dbReference>
<reference evidence="2 3" key="1">
    <citation type="submission" date="2017-09" db="EMBL/GenBank/DDBJ databases">
        <title>Large-scale bioinformatics analysis of Bacillus genomes uncovers conserved roles of natural products in bacterial physiology.</title>
        <authorList>
            <consortium name="Agbiome Team Llc"/>
            <person name="Bleich R.M."/>
            <person name="Grubbs K.J."/>
            <person name="Santa Maria K.C."/>
            <person name="Allen S.E."/>
            <person name="Farag S."/>
            <person name="Shank E.A."/>
            <person name="Bowers A."/>
        </authorList>
    </citation>
    <scope>NUCLEOTIDE SEQUENCE [LARGE SCALE GENOMIC DNA]</scope>
    <source>
        <strain evidence="2 3">AFS050027</strain>
    </source>
</reference>
<keyword evidence="1" id="KW-1133">Transmembrane helix</keyword>
<evidence type="ECO:0000313" key="3">
    <source>
        <dbReference type="Proteomes" id="UP000223777"/>
    </source>
</evidence>
<feature type="transmembrane region" description="Helical" evidence="1">
    <location>
        <begin position="242"/>
        <end position="263"/>
    </location>
</feature>
<feature type="transmembrane region" description="Helical" evidence="1">
    <location>
        <begin position="196"/>
        <end position="213"/>
    </location>
</feature>
<evidence type="ECO:0000313" key="2">
    <source>
        <dbReference type="EMBL" id="PGO26402.1"/>
    </source>
</evidence>
<gene>
    <name evidence="2" type="ORF">CN984_17685</name>
</gene>
<feature type="transmembrane region" description="Helical" evidence="1">
    <location>
        <begin position="349"/>
        <end position="375"/>
    </location>
</feature>
<accession>A0A2B9PSL7</accession>
<comment type="caution">
    <text evidence="2">The sequence shown here is derived from an EMBL/GenBank/DDBJ whole genome shotgun (WGS) entry which is preliminary data.</text>
</comment>
<dbReference type="AlphaFoldDB" id="A0A2B9PSL7"/>